<protein>
    <recommendedName>
        <fullName evidence="1">Integrase catalytic domain-containing protein</fullName>
    </recommendedName>
</protein>
<dbReference type="InterPro" id="IPR001584">
    <property type="entry name" value="Integrase_cat-core"/>
</dbReference>
<gene>
    <name evidence="2" type="ORF">COW36_17080</name>
</gene>
<name>A0A2M7G1C2_9BACT</name>
<proteinExistence type="predicted"/>
<dbReference type="GO" id="GO:0015074">
    <property type="term" value="P:DNA integration"/>
    <property type="evidence" value="ECO:0007669"/>
    <property type="project" value="InterPro"/>
</dbReference>
<dbReference type="EMBL" id="PFFQ01000052">
    <property type="protein sequence ID" value="PIW15515.1"/>
    <property type="molecule type" value="Genomic_DNA"/>
</dbReference>
<dbReference type="Proteomes" id="UP000231019">
    <property type="component" value="Unassembled WGS sequence"/>
</dbReference>
<reference evidence="2 3" key="1">
    <citation type="submission" date="2017-09" db="EMBL/GenBank/DDBJ databases">
        <title>Depth-based differentiation of microbial function through sediment-hosted aquifers and enrichment of novel symbionts in the deep terrestrial subsurface.</title>
        <authorList>
            <person name="Probst A.J."/>
            <person name="Ladd B."/>
            <person name="Jarett J.K."/>
            <person name="Geller-Mcgrath D.E."/>
            <person name="Sieber C.M."/>
            <person name="Emerson J.B."/>
            <person name="Anantharaman K."/>
            <person name="Thomas B.C."/>
            <person name="Malmstrom R."/>
            <person name="Stieglmeier M."/>
            <person name="Klingl A."/>
            <person name="Woyke T."/>
            <person name="Ryan C.M."/>
            <person name="Banfield J.F."/>
        </authorList>
    </citation>
    <scope>NUCLEOTIDE SEQUENCE [LARGE SCALE GENOMIC DNA]</scope>
    <source>
        <strain evidence="2">CG17_big_fil_post_rev_8_21_14_2_50_48_46</strain>
    </source>
</reference>
<comment type="caution">
    <text evidence="2">The sequence shown here is derived from an EMBL/GenBank/DDBJ whole genome shotgun (WGS) entry which is preliminary data.</text>
</comment>
<dbReference type="Pfam" id="PF13683">
    <property type="entry name" value="rve_3"/>
    <property type="match status" value="1"/>
</dbReference>
<sequence>MNRNVRSDKDALTSFLTETQVLIERFCRHYNEQRPHASMDYLTPLKYAEKCKNSQGFHHNEQGLIGHAIGSASFTNSLAVFAQDFFVKIILGQRFCSCRGQSLIVTYTSEILTEVIYHVYA</sequence>
<evidence type="ECO:0000259" key="1">
    <source>
        <dbReference type="Pfam" id="PF13683"/>
    </source>
</evidence>
<accession>A0A2M7G1C2</accession>
<evidence type="ECO:0000313" key="2">
    <source>
        <dbReference type="EMBL" id="PIW15515.1"/>
    </source>
</evidence>
<dbReference type="AlphaFoldDB" id="A0A2M7G1C2"/>
<evidence type="ECO:0000313" key="3">
    <source>
        <dbReference type="Proteomes" id="UP000231019"/>
    </source>
</evidence>
<organism evidence="2 3">
    <name type="scientific">bacterium (Candidatus Blackallbacteria) CG17_big_fil_post_rev_8_21_14_2_50_48_46</name>
    <dbReference type="NCBI Taxonomy" id="2014261"/>
    <lineage>
        <taxon>Bacteria</taxon>
        <taxon>Candidatus Blackallbacteria</taxon>
    </lineage>
</organism>
<feature type="domain" description="Integrase catalytic" evidence="1">
    <location>
        <begin position="1"/>
        <end position="44"/>
    </location>
</feature>